<feature type="domain" description="Periplasmic copper-binding protein NosD beta helix" evidence="2">
    <location>
        <begin position="150"/>
        <end position="339"/>
    </location>
</feature>
<dbReference type="InterPro" id="IPR011050">
    <property type="entry name" value="Pectin_lyase_fold/virulence"/>
</dbReference>
<dbReference type="InterPro" id="IPR006626">
    <property type="entry name" value="PbH1"/>
</dbReference>
<keyword evidence="4" id="KW-1185">Reference proteome</keyword>
<dbReference type="InterPro" id="IPR026464">
    <property type="entry name" value="NosD_copper_fam"/>
</dbReference>
<dbReference type="AlphaFoldDB" id="A0A6F8VB94"/>
<feature type="chain" id="PRO_5026075470" description="Periplasmic copper-binding protein NosD beta helix domain-containing protein" evidence="1">
    <location>
        <begin position="24"/>
        <end position="408"/>
    </location>
</feature>
<evidence type="ECO:0000313" key="4">
    <source>
        <dbReference type="Proteomes" id="UP000502260"/>
    </source>
</evidence>
<dbReference type="KEGG" id="slac:SKTS_11620"/>
<accession>A0A6F8VB94</accession>
<proteinExistence type="predicted"/>
<dbReference type="Pfam" id="PF05048">
    <property type="entry name" value="NosD"/>
    <property type="match status" value="1"/>
</dbReference>
<gene>
    <name evidence="3" type="ORF">SKTS_11620</name>
</gene>
<reference evidence="4" key="1">
    <citation type="submission" date="2020-03" db="EMBL/GenBank/DDBJ databases">
        <title>Complete genome sequence of sulfur-oxidizing bacterium skT11.</title>
        <authorList>
            <person name="Kanda M."/>
            <person name="Kojima H."/>
            <person name="Fukui M."/>
        </authorList>
    </citation>
    <scope>NUCLEOTIDE SEQUENCE [LARGE SCALE GENOMIC DNA]</scope>
    <source>
        <strain evidence="4">skT11</strain>
    </source>
</reference>
<dbReference type="Proteomes" id="UP000502260">
    <property type="component" value="Chromosome"/>
</dbReference>
<dbReference type="InterPro" id="IPR007742">
    <property type="entry name" value="NosD_dom"/>
</dbReference>
<evidence type="ECO:0000256" key="1">
    <source>
        <dbReference type="SAM" id="SignalP"/>
    </source>
</evidence>
<evidence type="ECO:0000259" key="2">
    <source>
        <dbReference type="Pfam" id="PF05048"/>
    </source>
</evidence>
<dbReference type="RefSeq" id="WP_173061708.1">
    <property type="nucleotide sequence ID" value="NZ_AP022853.1"/>
</dbReference>
<dbReference type="NCBIfam" id="TIGR04247">
    <property type="entry name" value="NosD_copper_fam"/>
    <property type="match status" value="1"/>
</dbReference>
<dbReference type="SUPFAM" id="SSF51126">
    <property type="entry name" value="Pectin lyase-like"/>
    <property type="match status" value="1"/>
</dbReference>
<sequence>MKSEILAIARGMWLLALSLPALAAPGLQPLIDATPPGGTLRPPPGVYAGPALINRPMVLDGGGKVTLDGGGRGTVLTLQTGGAVVRGMRIVRSGDSHDQIDAAILVQGDGNLIEHNTIEDVLFGVFLKQSNDNRLSKNRIRSRDAELAGRGDAVRLWYSRWNVIEGNDIAHVRDLTVANSAHNRIIANTIRDARYAVHFIFSPRNLVQGNRISHTATGVVVINSEGVTVRRNSIMHVQDGGGAAVVFKESSSGLVDGNDIAHCSTAIMADSPSDPINRITLYGNNIAHNIIGINFYGEKGGHTIHRNHFENNLIQAMLTPGGNPLANDWFGNYWDDYQGFDRDHDGVGDNPYELYVYADRLWMEFPMARFFLNSPALELLDFLERLAPFSLPELALRDPAPQAHGKVK</sequence>
<dbReference type="EMBL" id="AP022853">
    <property type="protein sequence ID" value="BCB26276.1"/>
    <property type="molecule type" value="Genomic_DNA"/>
</dbReference>
<name>A0A6F8VB94_9PROT</name>
<protein>
    <recommendedName>
        <fullName evidence="2">Periplasmic copper-binding protein NosD beta helix domain-containing protein</fullName>
    </recommendedName>
</protein>
<dbReference type="InterPro" id="IPR012334">
    <property type="entry name" value="Pectin_lyas_fold"/>
</dbReference>
<keyword evidence="1" id="KW-0732">Signal</keyword>
<organism evidence="3 4">
    <name type="scientific">Sulfurimicrobium lacus</name>
    <dbReference type="NCBI Taxonomy" id="2715678"/>
    <lineage>
        <taxon>Bacteria</taxon>
        <taxon>Pseudomonadati</taxon>
        <taxon>Pseudomonadota</taxon>
        <taxon>Betaproteobacteria</taxon>
        <taxon>Nitrosomonadales</taxon>
        <taxon>Sulfuricellaceae</taxon>
        <taxon>Sulfurimicrobium</taxon>
    </lineage>
</organism>
<dbReference type="Gene3D" id="2.160.20.10">
    <property type="entry name" value="Single-stranded right-handed beta-helix, Pectin lyase-like"/>
    <property type="match status" value="1"/>
</dbReference>
<feature type="signal peptide" evidence="1">
    <location>
        <begin position="1"/>
        <end position="23"/>
    </location>
</feature>
<evidence type="ECO:0000313" key="3">
    <source>
        <dbReference type="EMBL" id="BCB26276.1"/>
    </source>
</evidence>
<dbReference type="SMART" id="SM00710">
    <property type="entry name" value="PbH1"/>
    <property type="match status" value="7"/>
</dbReference>